<evidence type="ECO:0000313" key="1">
    <source>
        <dbReference type="EMBL" id="KDR73420.1"/>
    </source>
</evidence>
<dbReference type="AlphaFoldDB" id="A0A067SR48"/>
<keyword evidence="2" id="KW-1185">Reference proteome</keyword>
<proteinExistence type="predicted"/>
<reference evidence="2" key="1">
    <citation type="journal article" date="2014" name="Proc. Natl. Acad. Sci. U.S.A.">
        <title>Extensive sampling of basidiomycete genomes demonstrates inadequacy of the white-rot/brown-rot paradigm for wood decay fungi.</title>
        <authorList>
            <person name="Riley R."/>
            <person name="Salamov A.A."/>
            <person name="Brown D.W."/>
            <person name="Nagy L.G."/>
            <person name="Floudas D."/>
            <person name="Held B.W."/>
            <person name="Levasseur A."/>
            <person name="Lombard V."/>
            <person name="Morin E."/>
            <person name="Otillar R."/>
            <person name="Lindquist E.A."/>
            <person name="Sun H."/>
            <person name="LaButti K.M."/>
            <person name="Schmutz J."/>
            <person name="Jabbour D."/>
            <person name="Luo H."/>
            <person name="Baker S.E."/>
            <person name="Pisabarro A.G."/>
            <person name="Walton J.D."/>
            <person name="Blanchette R.A."/>
            <person name="Henrissat B."/>
            <person name="Martin F."/>
            <person name="Cullen D."/>
            <person name="Hibbett D.S."/>
            <person name="Grigoriev I.V."/>
        </authorList>
    </citation>
    <scope>NUCLEOTIDE SEQUENCE [LARGE SCALE GENOMIC DNA]</scope>
    <source>
        <strain evidence="2">CBS 339.88</strain>
    </source>
</reference>
<dbReference type="EMBL" id="KL142385">
    <property type="protein sequence ID" value="KDR73420.1"/>
    <property type="molecule type" value="Genomic_DNA"/>
</dbReference>
<accession>A0A067SR48</accession>
<feature type="non-terminal residue" evidence="1">
    <location>
        <position position="57"/>
    </location>
</feature>
<dbReference type="HOGENOM" id="CLU_3001978_0_0_1"/>
<sequence>MVKVDDKEKILCADHRRDSKINQISLAAMNTGQTQTLHRPEKILREQVGLRQEVDNL</sequence>
<protein>
    <submittedName>
        <fullName evidence="1">Uncharacterized protein</fullName>
    </submittedName>
</protein>
<evidence type="ECO:0000313" key="2">
    <source>
        <dbReference type="Proteomes" id="UP000027222"/>
    </source>
</evidence>
<organism evidence="1 2">
    <name type="scientific">Galerina marginata (strain CBS 339.88)</name>
    <dbReference type="NCBI Taxonomy" id="685588"/>
    <lineage>
        <taxon>Eukaryota</taxon>
        <taxon>Fungi</taxon>
        <taxon>Dikarya</taxon>
        <taxon>Basidiomycota</taxon>
        <taxon>Agaricomycotina</taxon>
        <taxon>Agaricomycetes</taxon>
        <taxon>Agaricomycetidae</taxon>
        <taxon>Agaricales</taxon>
        <taxon>Agaricineae</taxon>
        <taxon>Strophariaceae</taxon>
        <taxon>Galerina</taxon>
    </lineage>
</organism>
<gene>
    <name evidence="1" type="ORF">GALMADRAFT_251077</name>
</gene>
<dbReference type="Proteomes" id="UP000027222">
    <property type="component" value="Unassembled WGS sequence"/>
</dbReference>
<name>A0A067SR48_GALM3</name>